<evidence type="ECO:0000313" key="1">
    <source>
        <dbReference type="EMBL" id="TMR05502.1"/>
    </source>
</evidence>
<feature type="non-terminal residue" evidence="1">
    <location>
        <position position="1"/>
    </location>
</feature>
<protein>
    <submittedName>
        <fullName evidence="1">Adenosylcobinamide amidohydrolase</fullName>
    </submittedName>
</protein>
<keyword evidence="1" id="KW-0378">Hydrolase</keyword>
<dbReference type="Proteomes" id="UP000309128">
    <property type="component" value="Unassembled WGS sequence"/>
</dbReference>
<gene>
    <name evidence="1" type="ORF">ETD86_53175</name>
</gene>
<dbReference type="AlphaFoldDB" id="A0A5S4EV28"/>
<comment type="caution">
    <text evidence="1">The sequence shown here is derived from an EMBL/GenBank/DDBJ whole genome shotgun (WGS) entry which is preliminary data.</text>
</comment>
<keyword evidence="2" id="KW-1185">Reference proteome</keyword>
<organism evidence="1 2">
    <name type="scientific">Nonomuraea turkmeniaca</name>
    <dbReference type="NCBI Taxonomy" id="103838"/>
    <lineage>
        <taxon>Bacteria</taxon>
        <taxon>Bacillati</taxon>
        <taxon>Actinomycetota</taxon>
        <taxon>Actinomycetes</taxon>
        <taxon>Streptosporangiales</taxon>
        <taxon>Streptosporangiaceae</taxon>
        <taxon>Nonomuraea</taxon>
    </lineage>
</organism>
<dbReference type="GO" id="GO:0016787">
    <property type="term" value="F:hydrolase activity"/>
    <property type="evidence" value="ECO:0007669"/>
    <property type="project" value="UniProtKB-KW"/>
</dbReference>
<evidence type="ECO:0000313" key="2">
    <source>
        <dbReference type="Proteomes" id="UP000309128"/>
    </source>
</evidence>
<name>A0A5S4EV28_9ACTN</name>
<accession>A0A5S4EV28</accession>
<proteinExistence type="predicted"/>
<sequence length="28" mass="3148">SEWGARVARAVHAVVRRGAEAWRARNSK</sequence>
<dbReference type="EMBL" id="VCKY01000438">
    <property type="protein sequence ID" value="TMR05502.1"/>
    <property type="molecule type" value="Genomic_DNA"/>
</dbReference>
<reference evidence="1 2" key="1">
    <citation type="submission" date="2019-05" db="EMBL/GenBank/DDBJ databases">
        <title>Draft genome sequence of Nonomuraea turkmeniaca DSM 43926.</title>
        <authorList>
            <person name="Saricaoglu S."/>
            <person name="Isik K."/>
        </authorList>
    </citation>
    <scope>NUCLEOTIDE SEQUENCE [LARGE SCALE GENOMIC DNA]</scope>
    <source>
        <strain evidence="1 2">DSM 43926</strain>
    </source>
</reference>